<gene>
    <name evidence="2" type="ORF">GH714_003577</name>
</gene>
<dbReference type="PROSITE" id="PS51186">
    <property type="entry name" value="GNAT"/>
    <property type="match status" value="1"/>
</dbReference>
<dbReference type="Pfam" id="PF13302">
    <property type="entry name" value="Acetyltransf_3"/>
    <property type="match status" value="1"/>
</dbReference>
<evidence type="ECO:0000259" key="1">
    <source>
        <dbReference type="PROSITE" id="PS51186"/>
    </source>
</evidence>
<dbReference type="EMBL" id="JAAGAX010000017">
    <property type="protein sequence ID" value="KAF2285406.1"/>
    <property type="molecule type" value="Genomic_DNA"/>
</dbReference>
<comment type="caution">
    <text evidence="2">The sequence shown here is derived from an EMBL/GenBank/DDBJ whole genome shotgun (WGS) entry which is preliminary data.</text>
</comment>
<dbReference type="GO" id="GO:0016747">
    <property type="term" value="F:acyltransferase activity, transferring groups other than amino-acyl groups"/>
    <property type="evidence" value="ECO:0007669"/>
    <property type="project" value="InterPro"/>
</dbReference>
<organism evidence="2 3">
    <name type="scientific">Hevea brasiliensis</name>
    <name type="common">Para rubber tree</name>
    <name type="synonym">Siphonia brasiliensis</name>
    <dbReference type="NCBI Taxonomy" id="3981"/>
    <lineage>
        <taxon>Eukaryota</taxon>
        <taxon>Viridiplantae</taxon>
        <taxon>Streptophyta</taxon>
        <taxon>Embryophyta</taxon>
        <taxon>Tracheophyta</taxon>
        <taxon>Spermatophyta</taxon>
        <taxon>Magnoliopsida</taxon>
        <taxon>eudicotyledons</taxon>
        <taxon>Gunneridae</taxon>
        <taxon>Pentapetalae</taxon>
        <taxon>rosids</taxon>
        <taxon>fabids</taxon>
        <taxon>Malpighiales</taxon>
        <taxon>Euphorbiaceae</taxon>
        <taxon>Crotonoideae</taxon>
        <taxon>Micrandreae</taxon>
        <taxon>Hevea</taxon>
    </lineage>
</organism>
<name>A0A6A6KBB5_HEVBR</name>
<dbReference type="SUPFAM" id="SSF55729">
    <property type="entry name" value="Acyl-CoA N-acyltransferases (Nat)"/>
    <property type="match status" value="1"/>
</dbReference>
<accession>A0A6A6KBB5</accession>
<reference evidence="2 3" key="1">
    <citation type="journal article" date="2020" name="Mol. Plant">
        <title>The Chromosome-Based Rubber Tree Genome Provides New Insights into Spurge Genome Evolution and Rubber Biosynthesis.</title>
        <authorList>
            <person name="Liu J."/>
            <person name="Shi C."/>
            <person name="Shi C.C."/>
            <person name="Li W."/>
            <person name="Zhang Q.J."/>
            <person name="Zhang Y."/>
            <person name="Li K."/>
            <person name="Lu H.F."/>
            <person name="Shi C."/>
            <person name="Zhu S.T."/>
            <person name="Xiao Z.Y."/>
            <person name="Nan H."/>
            <person name="Yue Y."/>
            <person name="Zhu X.G."/>
            <person name="Wu Y."/>
            <person name="Hong X.N."/>
            <person name="Fan G.Y."/>
            <person name="Tong Y."/>
            <person name="Zhang D."/>
            <person name="Mao C.L."/>
            <person name="Liu Y.L."/>
            <person name="Hao S.J."/>
            <person name="Liu W.Q."/>
            <person name="Lv M.Q."/>
            <person name="Zhang H.B."/>
            <person name="Liu Y."/>
            <person name="Hu-Tang G.R."/>
            <person name="Wang J.P."/>
            <person name="Wang J.H."/>
            <person name="Sun Y.H."/>
            <person name="Ni S.B."/>
            <person name="Chen W.B."/>
            <person name="Zhang X.C."/>
            <person name="Jiao Y.N."/>
            <person name="Eichler E.E."/>
            <person name="Li G.H."/>
            <person name="Liu X."/>
            <person name="Gao L.Z."/>
        </authorList>
    </citation>
    <scope>NUCLEOTIDE SEQUENCE [LARGE SCALE GENOMIC DNA]</scope>
    <source>
        <strain evidence="3">cv. GT1</strain>
        <tissue evidence="2">Leaf</tissue>
    </source>
</reference>
<protein>
    <recommendedName>
        <fullName evidence="1">N-acetyltransferase domain-containing protein</fullName>
    </recommendedName>
</protein>
<dbReference type="Proteomes" id="UP000467840">
    <property type="component" value="Chromosome 3"/>
</dbReference>
<proteinExistence type="predicted"/>
<keyword evidence="3" id="KW-1185">Reference proteome</keyword>
<dbReference type="PANTHER" id="PTHR46067">
    <property type="entry name" value="ACYL-COA N-ACYLTRANSFERASES (NAT) SUPERFAMILY PROTEIN"/>
    <property type="match status" value="1"/>
</dbReference>
<dbReference type="Gene3D" id="3.40.630.30">
    <property type="match status" value="1"/>
</dbReference>
<dbReference type="InterPro" id="IPR000182">
    <property type="entry name" value="GNAT_dom"/>
</dbReference>
<dbReference type="PANTHER" id="PTHR46067:SF18">
    <property type="entry name" value="ACYL-COA N-ACYLTRANSFERASES (NAT) SUPERFAMILY PROTEIN"/>
    <property type="match status" value="1"/>
</dbReference>
<dbReference type="InterPro" id="IPR016181">
    <property type="entry name" value="Acyl_CoA_acyltransferase"/>
</dbReference>
<dbReference type="AlphaFoldDB" id="A0A6A6KBB5"/>
<feature type="domain" description="N-acetyltransferase" evidence="1">
    <location>
        <begin position="6"/>
        <end position="134"/>
    </location>
</feature>
<evidence type="ECO:0000313" key="2">
    <source>
        <dbReference type="EMBL" id="KAF2285406.1"/>
    </source>
</evidence>
<sequence length="134" mass="15538">MDPSRISLRPFKLSDVDDFLKWASDDRVTWDLRWNSITTREEALEHLEKVAIPHPWRRSICLDDRSIGYISVWQFSGDGRCRANIVAAEYWGQGIATIALKIAVSSVFKDFPDLVRVEAPVEERIMGLKEYLRK</sequence>
<evidence type="ECO:0000313" key="3">
    <source>
        <dbReference type="Proteomes" id="UP000467840"/>
    </source>
</evidence>